<evidence type="ECO:0000256" key="1">
    <source>
        <dbReference type="PROSITE-ProRule" id="PRU00409"/>
    </source>
</evidence>
<dbReference type="SUPFAM" id="SSF56059">
    <property type="entry name" value="Glutathione synthetase ATP-binding domain-like"/>
    <property type="match status" value="1"/>
</dbReference>
<dbReference type="Proteomes" id="UP001589890">
    <property type="component" value="Unassembled WGS sequence"/>
</dbReference>
<dbReference type="InterPro" id="IPR011761">
    <property type="entry name" value="ATP-grasp"/>
</dbReference>
<gene>
    <name evidence="3" type="ORF">ACFFGN_05720</name>
</gene>
<keyword evidence="1" id="KW-0067">ATP-binding</keyword>
<evidence type="ECO:0000313" key="3">
    <source>
        <dbReference type="EMBL" id="MFC0623552.1"/>
    </source>
</evidence>
<name>A0ABV6QII8_9ACTN</name>
<reference evidence="3 4" key="1">
    <citation type="submission" date="2024-09" db="EMBL/GenBank/DDBJ databases">
        <authorList>
            <person name="Sun Q."/>
            <person name="Mori K."/>
        </authorList>
    </citation>
    <scope>NUCLEOTIDE SEQUENCE [LARGE SCALE GENOMIC DNA]</scope>
    <source>
        <strain evidence="3 4">CGMCC 1.15906</strain>
    </source>
</reference>
<feature type="domain" description="ATP-grasp" evidence="2">
    <location>
        <begin position="129"/>
        <end position="326"/>
    </location>
</feature>
<comment type="caution">
    <text evidence="3">The sequence shown here is derived from an EMBL/GenBank/DDBJ whole genome shotgun (WGS) entry which is preliminary data.</text>
</comment>
<evidence type="ECO:0000313" key="4">
    <source>
        <dbReference type="Proteomes" id="UP001589890"/>
    </source>
</evidence>
<dbReference type="PROSITE" id="PS50975">
    <property type="entry name" value="ATP_GRASP"/>
    <property type="match status" value="1"/>
</dbReference>
<proteinExistence type="predicted"/>
<keyword evidence="1" id="KW-0547">Nucleotide-binding</keyword>
<keyword evidence="4" id="KW-1185">Reference proteome</keyword>
<evidence type="ECO:0000259" key="2">
    <source>
        <dbReference type="PROSITE" id="PS50975"/>
    </source>
</evidence>
<dbReference type="RefSeq" id="WP_380044258.1">
    <property type="nucleotide sequence ID" value="NZ_JBHLTC010000006.1"/>
</dbReference>
<sequence length="405" mass="43510">MPAAHFGTFDAEAWWRPDDLAALPSFTAGGETTVDAMDELLAGFCAPGDLLITRYPMAACIREPLGIPFEPVSLGNSGPIEPHILADSNLTQRLKNYNLEPYAVLPGLEDDRLPKASIVAEVNSKTWSNELVRALALPGAGRVVRSVDELVQAVEALDLRALVKDPYGVSGRALLEVSTPGVLRAITRVLRKQVEAGRRIELIVQEKFAKRYDFSGHLRIERDGSWQFLGVQGMTNRGFRHLGSGPLPPGVVDPGQYVETLARVVPALTKAGYWGPIGVDAMVLDDGTLIPVLEINARQSPGLLAVLLDRRATEHGLRGHLWQLELNVAPGKGITEVAKAIEPIAYRGGSQPGVCLLSGSTLAAPGGRVYVALFCPAEDIAQWRHRLVAEVIAAGLTPRGLTDAA</sequence>
<accession>A0ABV6QII8</accession>
<dbReference type="EMBL" id="JBHLTC010000006">
    <property type="protein sequence ID" value="MFC0623552.1"/>
    <property type="molecule type" value="Genomic_DNA"/>
</dbReference>
<organism evidence="3 4">
    <name type="scientific">Kribbella deserti</name>
    <dbReference type="NCBI Taxonomy" id="1926257"/>
    <lineage>
        <taxon>Bacteria</taxon>
        <taxon>Bacillati</taxon>
        <taxon>Actinomycetota</taxon>
        <taxon>Actinomycetes</taxon>
        <taxon>Propionibacteriales</taxon>
        <taxon>Kribbellaceae</taxon>
        <taxon>Kribbella</taxon>
    </lineage>
</organism>
<protein>
    <recommendedName>
        <fullName evidence="2">ATP-grasp domain-containing protein</fullName>
    </recommendedName>
</protein>